<protein>
    <recommendedName>
        <fullName evidence="4">RRM domain-containing protein</fullName>
    </recommendedName>
</protein>
<gene>
    <name evidence="2" type="ORF">NMOB1V02_LOCUS3460</name>
</gene>
<evidence type="ECO:0000313" key="3">
    <source>
        <dbReference type="Proteomes" id="UP000678499"/>
    </source>
</evidence>
<feature type="compositionally biased region" description="Basic and acidic residues" evidence="1">
    <location>
        <begin position="284"/>
        <end position="295"/>
    </location>
</feature>
<dbReference type="EMBL" id="OA882496">
    <property type="protein sequence ID" value="CAD7275671.1"/>
    <property type="molecule type" value="Genomic_DNA"/>
</dbReference>
<dbReference type="AlphaFoldDB" id="A0A7R9GC77"/>
<dbReference type="InterPro" id="IPR012677">
    <property type="entry name" value="Nucleotide-bd_a/b_plait_sf"/>
</dbReference>
<feature type="compositionally biased region" description="Basic and acidic residues" evidence="1">
    <location>
        <begin position="63"/>
        <end position="83"/>
    </location>
</feature>
<feature type="compositionally biased region" description="Basic and acidic residues" evidence="1">
    <location>
        <begin position="90"/>
        <end position="129"/>
    </location>
</feature>
<dbReference type="Proteomes" id="UP000678499">
    <property type="component" value="Unassembled WGS sequence"/>
</dbReference>
<feature type="compositionally biased region" description="Low complexity" evidence="1">
    <location>
        <begin position="360"/>
        <end position="380"/>
    </location>
</feature>
<evidence type="ECO:0000256" key="1">
    <source>
        <dbReference type="SAM" id="MobiDB-lite"/>
    </source>
</evidence>
<feature type="region of interest" description="Disordered" evidence="1">
    <location>
        <begin position="1"/>
        <end position="415"/>
    </location>
</feature>
<evidence type="ECO:0000313" key="2">
    <source>
        <dbReference type="EMBL" id="CAD7275671.1"/>
    </source>
</evidence>
<dbReference type="Gene3D" id="3.30.70.330">
    <property type="match status" value="1"/>
</dbReference>
<feature type="compositionally biased region" description="Pro residues" evidence="1">
    <location>
        <begin position="393"/>
        <end position="409"/>
    </location>
</feature>
<feature type="compositionally biased region" description="Acidic residues" evidence="1">
    <location>
        <begin position="219"/>
        <end position="228"/>
    </location>
</feature>
<evidence type="ECO:0008006" key="4">
    <source>
        <dbReference type="Google" id="ProtNLM"/>
    </source>
</evidence>
<dbReference type="InterPro" id="IPR035979">
    <property type="entry name" value="RBD_domain_sf"/>
</dbReference>
<dbReference type="SUPFAM" id="SSF54928">
    <property type="entry name" value="RNA-binding domain, RBD"/>
    <property type="match status" value="1"/>
</dbReference>
<feature type="compositionally biased region" description="Basic and acidic residues" evidence="1">
    <location>
        <begin position="250"/>
        <end position="274"/>
    </location>
</feature>
<keyword evidence="3" id="KW-1185">Reference proteome</keyword>
<dbReference type="EMBL" id="CAJPEX010000459">
    <property type="protein sequence ID" value="CAG0915823.1"/>
    <property type="molecule type" value="Genomic_DNA"/>
</dbReference>
<feature type="compositionally biased region" description="Low complexity" evidence="1">
    <location>
        <begin position="179"/>
        <end position="190"/>
    </location>
</feature>
<feature type="compositionally biased region" description="Acidic residues" evidence="1">
    <location>
        <begin position="1"/>
        <end position="14"/>
    </location>
</feature>
<name>A0A7R9GC77_9CRUS</name>
<feature type="compositionally biased region" description="Low complexity" evidence="1">
    <location>
        <begin position="316"/>
        <end position="328"/>
    </location>
</feature>
<reference evidence="2" key="1">
    <citation type="submission" date="2020-11" db="EMBL/GenBank/DDBJ databases">
        <authorList>
            <person name="Tran Van P."/>
        </authorList>
    </citation>
    <scope>NUCLEOTIDE SEQUENCE</scope>
</reference>
<feature type="compositionally biased region" description="Polar residues" evidence="1">
    <location>
        <begin position="503"/>
        <end position="520"/>
    </location>
</feature>
<dbReference type="GO" id="GO:0003676">
    <property type="term" value="F:nucleic acid binding"/>
    <property type="evidence" value="ECO:0007669"/>
    <property type="project" value="InterPro"/>
</dbReference>
<accession>A0A7R9GC77</accession>
<organism evidence="2">
    <name type="scientific">Notodromas monacha</name>
    <dbReference type="NCBI Taxonomy" id="399045"/>
    <lineage>
        <taxon>Eukaryota</taxon>
        <taxon>Metazoa</taxon>
        <taxon>Ecdysozoa</taxon>
        <taxon>Arthropoda</taxon>
        <taxon>Crustacea</taxon>
        <taxon>Oligostraca</taxon>
        <taxon>Ostracoda</taxon>
        <taxon>Podocopa</taxon>
        <taxon>Podocopida</taxon>
        <taxon>Cypridocopina</taxon>
        <taxon>Cypridoidea</taxon>
        <taxon>Cyprididae</taxon>
        <taxon>Notodromas</taxon>
    </lineage>
</organism>
<dbReference type="CDD" id="cd00590">
    <property type="entry name" value="RRM_SF"/>
    <property type="match status" value="1"/>
</dbReference>
<proteinExistence type="predicted"/>
<sequence length="626" mass="70588">MASTEEEILEQELDSVDHGEAVDAELTAEEEARLLGDDGPEEEAVVSKEVETVVKPTENPVTDVEKENLVANVEKEIPAKNVEEETSVTDAKENPATDAKENPATDAKENPATDAKENPATDSKEENVPKENGAVVETTGSLAKPSAPEQLKPSRPVRGDSNGIRGCSRRGFNPRDAPFRGSSRRGLPPRRGFEPRFRGGGGPRFESRPFRRHPRDMEFMGDDVDPMFDQDREGFRSRMRSSPPMFNDDIMDRHPRGRRDMEPMSDFGPRDRPPMRGFRGRGRGRFERSQFERPSEPPAPIFSSEPSPDVSDDVRAAQAKALSALANLRSSGGNNPLPIPPERRKVDNLPPRFVGRRNRFSPPRGNFSPPRSFSPPMRGPYVPHMRHFSPPRDFSPPPRRPFSPPPPMMEPVRRYSPMPDMMRSFSPPPMRGMMDDFRRPHHETFRLVPRAPSPPIPIIRYEDEQRANRFLNEQITRKTVVARQPIVQTSRPPVQRLMASQSANPNLITLTSGEESSGGNLMSRRRPAESSSSRGPPAKRWVGPIGRTRRVRIENFPPSMNDTLESMCLAHGGPIEKFEMLRTSQGRLVAMVQFANEESADRFQLRYHKRLIEHSQMSVNYIPVSF</sequence>
<feature type="region of interest" description="Disordered" evidence="1">
    <location>
        <begin position="503"/>
        <end position="542"/>
    </location>
</feature>